<accession>A0A067MKK9</accession>
<sequence>MLTHTIMAGEESRVHLFELDRLKSKRNLTLMVDGWDDRLRRSVYGVVTMQRGDFPSVLGLHDLTGSRASAEAIVDVVNKGINTMEIDVRRIIGAVTDDPTPMRLARRKLEEQYPWILTYPCILHKLNTIIGKMLAFPAMKNVIRQNAKIVSFFNGSHYWGGQLHTTATCLGVNQTLKTHTDSQWYSLVKQALSISEHRVALRQLCEHPDAQRKVGNFSPVSKDVLQTILRDLNHWDAVAHLLQYCKPLVDAIGNLESREASLADCLLELLRCAQTIIGIPVEENDVPGFSAHAKCVFNAEFHKINTNLMFLVLFLHPFCRNLAISQAARSRTLHDIYRIALDIVRKWGWDENQATMLLRDLKDYYQGKAPFTGSAADGKKWWEELPISAPDHPILSLALIVFDLVPHSAEVERLFSNLGGIQSAKRSNLSVDMLQSLGKLRNHYAYLLGERAQSLGQSTHRKHSHMHTRDGDGINTALVGHLLATFTARDKDGASELCDEERCGDVEDITLDDIDKAFTAVCSLFGPCTFTHIWRNSPPKL</sequence>
<dbReference type="InParanoid" id="A0A067MKK9"/>
<dbReference type="AlphaFoldDB" id="A0A067MKK9"/>
<evidence type="ECO:0000313" key="1">
    <source>
        <dbReference type="EMBL" id="KDQ15260.1"/>
    </source>
</evidence>
<dbReference type="InterPro" id="IPR012337">
    <property type="entry name" value="RNaseH-like_sf"/>
</dbReference>
<proteinExistence type="predicted"/>
<reference evidence="2" key="1">
    <citation type="journal article" date="2014" name="Proc. Natl. Acad. Sci. U.S.A.">
        <title>Extensive sampling of basidiomycete genomes demonstrates inadequacy of the white-rot/brown-rot paradigm for wood decay fungi.</title>
        <authorList>
            <person name="Riley R."/>
            <person name="Salamov A.A."/>
            <person name="Brown D.W."/>
            <person name="Nagy L.G."/>
            <person name="Floudas D."/>
            <person name="Held B.W."/>
            <person name="Levasseur A."/>
            <person name="Lombard V."/>
            <person name="Morin E."/>
            <person name="Otillar R."/>
            <person name="Lindquist E.A."/>
            <person name="Sun H."/>
            <person name="LaButti K.M."/>
            <person name="Schmutz J."/>
            <person name="Jabbour D."/>
            <person name="Luo H."/>
            <person name="Baker S.E."/>
            <person name="Pisabarro A.G."/>
            <person name="Walton J.D."/>
            <person name="Blanchette R.A."/>
            <person name="Henrissat B."/>
            <person name="Martin F."/>
            <person name="Cullen D."/>
            <person name="Hibbett D.S."/>
            <person name="Grigoriev I.V."/>
        </authorList>
    </citation>
    <scope>NUCLEOTIDE SEQUENCE [LARGE SCALE GENOMIC DNA]</scope>
    <source>
        <strain evidence="2">FD-172 SS1</strain>
    </source>
</reference>
<name>A0A067MKK9_BOTB1</name>
<gene>
    <name evidence="1" type="ORF">BOTBODRAFT_108857</name>
</gene>
<dbReference type="Proteomes" id="UP000027195">
    <property type="component" value="Unassembled WGS sequence"/>
</dbReference>
<dbReference type="OrthoDB" id="3226942at2759"/>
<protein>
    <submittedName>
        <fullName evidence="1">Uncharacterized protein</fullName>
    </submittedName>
</protein>
<dbReference type="STRING" id="930990.A0A067MKK9"/>
<dbReference type="EMBL" id="KL198033">
    <property type="protein sequence ID" value="KDQ15260.1"/>
    <property type="molecule type" value="Genomic_DNA"/>
</dbReference>
<keyword evidence="2" id="KW-1185">Reference proteome</keyword>
<dbReference type="SUPFAM" id="SSF53098">
    <property type="entry name" value="Ribonuclease H-like"/>
    <property type="match status" value="1"/>
</dbReference>
<dbReference type="HOGENOM" id="CLU_033558_0_0_1"/>
<organism evidence="1 2">
    <name type="scientific">Botryobasidium botryosum (strain FD-172 SS1)</name>
    <dbReference type="NCBI Taxonomy" id="930990"/>
    <lineage>
        <taxon>Eukaryota</taxon>
        <taxon>Fungi</taxon>
        <taxon>Dikarya</taxon>
        <taxon>Basidiomycota</taxon>
        <taxon>Agaricomycotina</taxon>
        <taxon>Agaricomycetes</taxon>
        <taxon>Cantharellales</taxon>
        <taxon>Botryobasidiaceae</taxon>
        <taxon>Botryobasidium</taxon>
    </lineage>
</organism>
<evidence type="ECO:0000313" key="2">
    <source>
        <dbReference type="Proteomes" id="UP000027195"/>
    </source>
</evidence>